<sequence>MLLAAATAPRPAFRNPAPRGRQTRQAERGFAAARTEAAKGALLALCGAFASRCRQGWQKPRITRIRRFNVNATGLPRKILLRPQTRIAHAERPLEVEGLQLCSGMSELVDCYDAFTLDQYGVLSDGREAFDGAAHCIAQMKAAGKPCVILSNYAGRAERQMERLPSMGLEPHGLAVVTAGELAHNYLAKQGANGKLGSRVLWIAWSEREQRGLGDFFEDLPGFSLASSVDSADFILVSGVESRFAGTEAEEACAYEETGEQRVYRPLFRAAIQRMLPMVCANPDCRVLRSDGRQSFMGGALAEYYERLGGQVMYFGKPHSSAFEEARRLLCRAAAQDEEEALELELDEGFRICHVGDSLQYDVQGAMSVGFDAAFVAQTGIHSSDLQGEWADMSKDRIRDLCISHKVPVPQAALPRFAW</sequence>
<dbReference type="Pfam" id="PF13242">
    <property type="entry name" value="Hydrolase_like"/>
    <property type="match status" value="1"/>
</dbReference>
<feature type="region of interest" description="Disordered" evidence="1">
    <location>
        <begin position="1"/>
        <end position="28"/>
    </location>
</feature>
<name>A0AA36NK46_9DINO</name>
<accession>A0AA36NK46</accession>
<evidence type="ECO:0000256" key="1">
    <source>
        <dbReference type="SAM" id="MobiDB-lite"/>
    </source>
</evidence>
<dbReference type="AlphaFoldDB" id="A0AA36NK46"/>
<feature type="compositionally biased region" description="Low complexity" evidence="1">
    <location>
        <begin position="1"/>
        <end position="20"/>
    </location>
</feature>
<protein>
    <submittedName>
        <fullName evidence="2">Uncharacterized protein</fullName>
    </submittedName>
</protein>
<comment type="caution">
    <text evidence="2">The sequence shown here is derived from an EMBL/GenBank/DDBJ whole genome shotgun (WGS) entry which is preliminary data.</text>
</comment>
<dbReference type="PANTHER" id="PTHR19288">
    <property type="entry name" value="4-NITROPHENYLPHOSPHATASE-RELATED"/>
    <property type="match status" value="1"/>
</dbReference>
<evidence type="ECO:0000313" key="2">
    <source>
        <dbReference type="EMBL" id="CAJ1407316.1"/>
    </source>
</evidence>
<dbReference type="EMBL" id="CAUJNA010003667">
    <property type="protein sequence ID" value="CAJ1407316.1"/>
    <property type="molecule type" value="Genomic_DNA"/>
</dbReference>
<dbReference type="Pfam" id="PF13344">
    <property type="entry name" value="Hydrolase_6"/>
    <property type="match status" value="1"/>
</dbReference>
<dbReference type="InterPro" id="IPR036412">
    <property type="entry name" value="HAD-like_sf"/>
</dbReference>
<dbReference type="GO" id="GO:0016791">
    <property type="term" value="F:phosphatase activity"/>
    <property type="evidence" value="ECO:0007669"/>
    <property type="project" value="TreeGrafter"/>
</dbReference>
<keyword evidence="3" id="KW-1185">Reference proteome</keyword>
<dbReference type="NCBIfam" id="TIGR01459">
    <property type="entry name" value="HAD-SF-IIA-hyp4"/>
    <property type="match status" value="1"/>
</dbReference>
<organism evidence="2 3">
    <name type="scientific">Effrenium voratum</name>
    <dbReference type="NCBI Taxonomy" id="2562239"/>
    <lineage>
        <taxon>Eukaryota</taxon>
        <taxon>Sar</taxon>
        <taxon>Alveolata</taxon>
        <taxon>Dinophyceae</taxon>
        <taxon>Suessiales</taxon>
        <taxon>Symbiodiniaceae</taxon>
        <taxon>Effrenium</taxon>
    </lineage>
</organism>
<evidence type="ECO:0000313" key="3">
    <source>
        <dbReference type="Proteomes" id="UP001178507"/>
    </source>
</evidence>
<reference evidence="2" key="1">
    <citation type="submission" date="2023-08" db="EMBL/GenBank/DDBJ databases">
        <authorList>
            <person name="Chen Y."/>
            <person name="Shah S."/>
            <person name="Dougan E. K."/>
            <person name="Thang M."/>
            <person name="Chan C."/>
        </authorList>
    </citation>
    <scope>NUCLEOTIDE SEQUENCE</scope>
</reference>
<proteinExistence type="predicted"/>
<dbReference type="InterPro" id="IPR023214">
    <property type="entry name" value="HAD_sf"/>
</dbReference>
<dbReference type="GO" id="GO:0005737">
    <property type="term" value="C:cytoplasm"/>
    <property type="evidence" value="ECO:0007669"/>
    <property type="project" value="TreeGrafter"/>
</dbReference>
<dbReference type="InterPro" id="IPR006357">
    <property type="entry name" value="HAD-SF_hydro_IIA"/>
</dbReference>
<gene>
    <name evidence="2" type="ORF">EVOR1521_LOCUS29048</name>
</gene>
<dbReference type="Proteomes" id="UP001178507">
    <property type="component" value="Unassembled WGS sequence"/>
</dbReference>
<dbReference type="PANTHER" id="PTHR19288:SF90">
    <property type="entry name" value="OS08G0542600 PROTEIN"/>
    <property type="match status" value="1"/>
</dbReference>
<dbReference type="SUPFAM" id="SSF56784">
    <property type="entry name" value="HAD-like"/>
    <property type="match status" value="1"/>
</dbReference>
<dbReference type="InterPro" id="IPR006356">
    <property type="entry name" value="HAD-SF_hydro_IIA_hyp3"/>
</dbReference>
<dbReference type="Gene3D" id="3.40.50.1000">
    <property type="entry name" value="HAD superfamily/HAD-like"/>
    <property type="match status" value="2"/>
</dbReference>